<protein>
    <submittedName>
        <fullName evidence="3">Methylated in normal thymocytes</fullName>
    </submittedName>
</protein>
<keyword evidence="2" id="KW-0732">Signal</keyword>
<reference evidence="3 4" key="1">
    <citation type="journal article" date="2020" name="Nature">
        <title>Six reference-quality genomes reveal evolution of bat adaptations.</title>
        <authorList>
            <person name="Jebb D."/>
            <person name="Huang Z."/>
            <person name="Pippel M."/>
            <person name="Hughes G.M."/>
            <person name="Lavrichenko K."/>
            <person name="Devanna P."/>
            <person name="Winkler S."/>
            <person name="Jermiin L.S."/>
            <person name="Skirmuntt E.C."/>
            <person name="Katzourakis A."/>
            <person name="Burkitt-Gray L."/>
            <person name="Ray D.A."/>
            <person name="Sullivan K.A.M."/>
            <person name="Roscito J.G."/>
            <person name="Kirilenko B.M."/>
            <person name="Davalos L.M."/>
            <person name="Corthals A.P."/>
            <person name="Power M.L."/>
            <person name="Jones G."/>
            <person name="Ransome R.D."/>
            <person name="Dechmann D.K.N."/>
            <person name="Locatelli A.G."/>
            <person name="Puechmaille S.J."/>
            <person name="Fedrigo O."/>
            <person name="Jarvis E.D."/>
            <person name="Hiller M."/>
            <person name="Vernes S.C."/>
            <person name="Myers E.W."/>
            <person name="Teeling E.C."/>
        </authorList>
    </citation>
    <scope>NUCLEOTIDE SEQUENCE [LARGE SCALE GENOMIC DNA]</scope>
    <source>
        <strain evidence="3">MRouAeg1</strain>
        <tissue evidence="3">Muscle</tissue>
    </source>
</reference>
<evidence type="ECO:0000313" key="3">
    <source>
        <dbReference type="EMBL" id="KAF6396266.1"/>
    </source>
</evidence>
<comment type="caution">
    <text evidence="3">The sequence shown here is derived from an EMBL/GenBank/DDBJ whole genome shotgun (WGS) entry which is preliminary data.</text>
</comment>
<feature type="signal peptide" evidence="2">
    <location>
        <begin position="1"/>
        <end position="23"/>
    </location>
</feature>
<evidence type="ECO:0000256" key="2">
    <source>
        <dbReference type="SAM" id="SignalP"/>
    </source>
</evidence>
<sequence>MVPAAVALLWALLLSLGPRAAAGAQGLTSAGTQPVSFRSGSPTTQNDWSTARSSLSPKSTAIVEGEDDIAAAADRVAGPAAAELLASTVSTDVSGSPSWGREDGSLEEGVTTTTVATLPPLSQRLRPTPLHLLGPNPALDFWRRVRIGLEDIWNSLSSVFAQMQPIDRNRR</sequence>
<dbReference type="Pfam" id="PF15322">
    <property type="entry name" value="PMSI1"/>
    <property type="match status" value="1"/>
</dbReference>
<dbReference type="EMBL" id="JACASE010000017">
    <property type="protein sequence ID" value="KAF6396266.1"/>
    <property type="molecule type" value="Genomic_DNA"/>
</dbReference>
<dbReference type="AlphaFoldDB" id="A0A7J8BCU6"/>
<feature type="region of interest" description="Disordered" evidence="1">
    <location>
        <begin position="29"/>
        <end position="59"/>
    </location>
</feature>
<organism evidence="3 4">
    <name type="scientific">Rousettus aegyptiacus</name>
    <name type="common">Egyptian fruit bat</name>
    <name type="synonym">Pteropus aegyptiacus</name>
    <dbReference type="NCBI Taxonomy" id="9407"/>
    <lineage>
        <taxon>Eukaryota</taxon>
        <taxon>Metazoa</taxon>
        <taxon>Chordata</taxon>
        <taxon>Craniata</taxon>
        <taxon>Vertebrata</taxon>
        <taxon>Euteleostomi</taxon>
        <taxon>Mammalia</taxon>
        <taxon>Eutheria</taxon>
        <taxon>Laurasiatheria</taxon>
        <taxon>Chiroptera</taxon>
        <taxon>Yinpterochiroptera</taxon>
        <taxon>Pteropodoidea</taxon>
        <taxon>Pteropodidae</taxon>
        <taxon>Rousettinae</taxon>
        <taxon>Rousettus</taxon>
    </lineage>
</organism>
<name>A0A7J8BCU6_ROUAE</name>
<dbReference type="PANTHER" id="PTHR16240:SF2">
    <property type="entry name" value="PROTEIN MENT"/>
    <property type="match status" value="1"/>
</dbReference>
<dbReference type="PANTHER" id="PTHR16240">
    <property type="entry name" value="PROTEIN MENT"/>
    <property type="match status" value="1"/>
</dbReference>
<feature type="chain" id="PRO_5029517644" evidence="2">
    <location>
        <begin position="24"/>
        <end position="171"/>
    </location>
</feature>
<dbReference type="GO" id="GO:0042127">
    <property type="term" value="P:regulation of cell population proliferation"/>
    <property type="evidence" value="ECO:0007669"/>
    <property type="project" value="TreeGrafter"/>
</dbReference>
<gene>
    <name evidence="3" type="ORF">HJG63_001786</name>
</gene>
<accession>A0A7J8BCU6</accession>
<evidence type="ECO:0000313" key="4">
    <source>
        <dbReference type="Proteomes" id="UP000593571"/>
    </source>
</evidence>
<keyword evidence="4" id="KW-1185">Reference proteome</keyword>
<dbReference type="Proteomes" id="UP000593571">
    <property type="component" value="Unassembled WGS sequence"/>
</dbReference>
<proteinExistence type="predicted"/>
<evidence type="ECO:0000256" key="1">
    <source>
        <dbReference type="SAM" id="MobiDB-lite"/>
    </source>
</evidence>
<dbReference type="InterPro" id="IPR029292">
    <property type="entry name" value="MENT"/>
</dbReference>